<sequence length="88" mass="9930">QIKAFNPWPVSYSFLKGKHFRVWDAELSNHDHLRHPPGKIVEIRDKDILVSTGEQMLALTQVQLEGRKKTAATEFARGVDCQGITLGC</sequence>
<dbReference type="InterPro" id="IPR005793">
    <property type="entry name" value="Formyl_trans_C"/>
</dbReference>
<keyword evidence="2" id="KW-0648">Protein biosynthesis</keyword>
<keyword evidence="1" id="KW-0808">Transferase</keyword>
<name>A0A382V702_9ZZZZ</name>
<gene>
    <name evidence="4" type="ORF">METZ01_LOCUS395117</name>
</gene>
<evidence type="ECO:0000259" key="3">
    <source>
        <dbReference type="Pfam" id="PF02911"/>
    </source>
</evidence>
<dbReference type="SUPFAM" id="SSF50486">
    <property type="entry name" value="FMT C-terminal domain-like"/>
    <property type="match status" value="1"/>
</dbReference>
<dbReference type="GO" id="GO:0016740">
    <property type="term" value="F:transferase activity"/>
    <property type="evidence" value="ECO:0007669"/>
    <property type="project" value="UniProtKB-KW"/>
</dbReference>
<dbReference type="InterPro" id="IPR011034">
    <property type="entry name" value="Formyl_transferase-like_C_sf"/>
</dbReference>
<dbReference type="GO" id="GO:0006412">
    <property type="term" value="P:translation"/>
    <property type="evidence" value="ECO:0007669"/>
    <property type="project" value="UniProtKB-KW"/>
</dbReference>
<protein>
    <recommendedName>
        <fullName evidence="3">Formyl transferase C-terminal domain-containing protein</fullName>
    </recommendedName>
</protein>
<dbReference type="EMBL" id="UINC01149659">
    <property type="protein sequence ID" value="SVD42263.1"/>
    <property type="molecule type" value="Genomic_DNA"/>
</dbReference>
<organism evidence="4">
    <name type="scientific">marine metagenome</name>
    <dbReference type="NCBI Taxonomy" id="408172"/>
    <lineage>
        <taxon>unclassified sequences</taxon>
        <taxon>metagenomes</taxon>
        <taxon>ecological metagenomes</taxon>
    </lineage>
</organism>
<dbReference type="AlphaFoldDB" id="A0A382V702"/>
<dbReference type="Pfam" id="PF02911">
    <property type="entry name" value="Formyl_trans_C"/>
    <property type="match status" value="1"/>
</dbReference>
<feature type="non-terminal residue" evidence="4">
    <location>
        <position position="1"/>
    </location>
</feature>
<evidence type="ECO:0000256" key="2">
    <source>
        <dbReference type="ARBA" id="ARBA00022917"/>
    </source>
</evidence>
<dbReference type="InterPro" id="IPR037022">
    <property type="entry name" value="Formyl_trans_C_sf"/>
</dbReference>
<proteinExistence type="predicted"/>
<dbReference type="InterPro" id="IPR044135">
    <property type="entry name" value="Met-tRNA-FMT_C"/>
</dbReference>
<reference evidence="4" key="1">
    <citation type="submission" date="2018-05" db="EMBL/GenBank/DDBJ databases">
        <authorList>
            <person name="Lanie J.A."/>
            <person name="Ng W.-L."/>
            <person name="Kazmierczak K.M."/>
            <person name="Andrzejewski T.M."/>
            <person name="Davidsen T.M."/>
            <person name="Wayne K.J."/>
            <person name="Tettelin H."/>
            <person name="Glass J.I."/>
            <person name="Rusch D."/>
            <person name="Podicherti R."/>
            <person name="Tsui H.-C.T."/>
            <person name="Winkler M.E."/>
        </authorList>
    </citation>
    <scope>NUCLEOTIDE SEQUENCE</scope>
</reference>
<feature type="domain" description="Formyl transferase C-terminal" evidence="3">
    <location>
        <begin position="1"/>
        <end position="78"/>
    </location>
</feature>
<dbReference type="CDD" id="cd08704">
    <property type="entry name" value="Met_tRNA_FMT_C"/>
    <property type="match status" value="1"/>
</dbReference>
<evidence type="ECO:0000256" key="1">
    <source>
        <dbReference type="ARBA" id="ARBA00022679"/>
    </source>
</evidence>
<dbReference type="Gene3D" id="3.10.25.10">
    <property type="entry name" value="Formyl transferase, C-terminal domain"/>
    <property type="match status" value="1"/>
</dbReference>
<accession>A0A382V702</accession>
<evidence type="ECO:0000313" key="4">
    <source>
        <dbReference type="EMBL" id="SVD42263.1"/>
    </source>
</evidence>